<evidence type="ECO:0000256" key="2">
    <source>
        <dbReference type="ARBA" id="ARBA00022475"/>
    </source>
</evidence>
<comment type="caution">
    <text evidence="10">The sequence shown here is derived from an EMBL/GenBank/DDBJ whole genome shotgun (WGS) entry which is preliminary data.</text>
</comment>
<feature type="transmembrane region" description="Helical" evidence="8">
    <location>
        <begin position="399"/>
        <end position="418"/>
    </location>
</feature>
<dbReference type="Pfam" id="PF13231">
    <property type="entry name" value="PMT_2"/>
    <property type="match status" value="1"/>
</dbReference>
<evidence type="ECO:0000256" key="3">
    <source>
        <dbReference type="ARBA" id="ARBA00022676"/>
    </source>
</evidence>
<feature type="transmembrane region" description="Helical" evidence="8">
    <location>
        <begin position="97"/>
        <end position="116"/>
    </location>
</feature>
<keyword evidence="7 8" id="KW-0472">Membrane</keyword>
<keyword evidence="3" id="KW-0328">Glycosyltransferase</keyword>
<evidence type="ECO:0000256" key="4">
    <source>
        <dbReference type="ARBA" id="ARBA00022679"/>
    </source>
</evidence>
<proteinExistence type="predicted"/>
<evidence type="ECO:0000256" key="8">
    <source>
        <dbReference type="SAM" id="Phobius"/>
    </source>
</evidence>
<name>A0A7Y0SB14_VIBPH</name>
<dbReference type="PANTHER" id="PTHR33908">
    <property type="entry name" value="MANNOSYLTRANSFERASE YKCB-RELATED"/>
    <property type="match status" value="1"/>
</dbReference>
<organism evidence="10 11">
    <name type="scientific">Vibrio parahaemolyticus</name>
    <dbReference type="NCBI Taxonomy" id="670"/>
    <lineage>
        <taxon>Bacteria</taxon>
        <taxon>Pseudomonadati</taxon>
        <taxon>Pseudomonadota</taxon>
        <taxon>Gammaproteobacteria</taxon>
        <taxon>Vibrionales</taxon>
        <taxon>Vibrionaceae</taxon>
        <taxon>Vibrio</taxon>
    </lineage>
</organism>
<dbReference type="GO" id="GO:0010041">
    <property type="term" value="P:response to iron(III) ion"/>
    <property type="evidence" value="ECO:0007669"/>
    <property type="project" value="TreeGrafter"/>
</dbReference>
<gene>
    <name evidence="10" type="ORF">HKB21_29145</name>
</gene>
<dbReference type="GO" id="GO:0009103">
    <property type="term" value="P:lipopolysaccharide biosynthetic process"/>
    <property type="evidence" value="ECO:0007669"/>
    <property type="project" value="TreeGrafter"/>
</dbReference>
<keyword evidence="6 8" id="KW-1133">Transmembrane helix</keyword>
<evidence type="ECO:0000313" key="10">
    <source>
        <dbReference type="EMBL" id="NMU29677.1"/>
    </source>
</evidence>
<dbReference type="GO" id="GO:0005886">
    <property type="term" value="C:plasma membrane"/>
    <property type="evidence" value="ECO:0007669"/>
    <property type="project" value="UniProtKB-SubCell"/>
</dbReference>
<sequence length="574" mass="65967">MSLVTSKCRQVWQSDDYYQTLWFLLFLAFIIIFSGIGLRDPWPADEPRFVEVAREMVQSGNWFFPTRGGELYPDKPPVFMWSMAAFYWLTGSLKATFMLPNAIVSLIALVCCYDISAKLWNVKTARNVGFLLLLAPQFIIQAKAAQIDAMVAAWITISMYGLLRHFYIKTNWVWYCLAWVFMGLGIITKGVGFLPALFLIPVLFLHFSGRHHFEDAVSWKLLLGPVFMLLTIACWFVPMVSIVEISHNPDFAAYRDNILFKQTGERYANSWGHIQPWYYFIVSVIPVMWFPLYLVFFNKKCWQQLRLSPALLSLFAWVVLVIAFFSLSPGKRGVYILPALPMLAVIAGYALTNQAWPKWTDKLLKAIVLILGVVLFSAAVVAGLEVKSVTKHLGEYDSIFPYVVFFLVAAAIWVGAFFKTRTVQARYTFWVALAETWVWYSVAGYTLLNPVRTPAKEIMSEAQKAIGKDGELGLTLFKEQFLLFSPVSVTHFSYLSDHKEQERNAWLWLQEKPNRYILTQGGNEMECFDANKAKKLGEAHRRDWILFDAESAFESCQPPRNIKRYELHIDKPYS</sequence>
<reference evidence="10 11" key="1">
    <citation type="submission" date="2020-04" db="EMBL/GenBank/DDBJ databases">
        <title>Whole-genome sequencing of Vibrio spp. from China reveals different genetic environments of blaCTX-M-14 among diverse lineages.</title>
        <authorList>
            <person name="Zheng Z."/>
            <person name="Ye L."/>
            <person name="Chen S."/>
        </authorList>
    </citation>
    <scope>NUCLEOTIDE SEQUENCE [LARGE SCALE GENOMIC DNA]</scope>
    <source>
        <strain evidence="10 11">Vb0574</strain>
    </source>
</reference>
<dbReference type="Proteomes" id="UP000555836">
    <property type="component" value="Unassembled WGS sequence"/>
</dbReference>
<dbReference type="InterPro" id="IPR050297">
    <property type="entry name" value="LipidA_mod_glycosyltrf_83"/>
</dbReference>
<protein>
    <submittedName>
        <fullName evidence="10">Glycosyltransferase family 39 protein</fullName>
    </submittedName>
</protein>
<dbReference type="InterPro" id="IPR038731">
    <property type="entry name" value="RgtA/B/C-like"/>
</dbReference>
<dbReference type="EMBL" id="JABCLD010002250">
    <property type="protein sequence ID" value="NMU29677.1"/>
    <property type="molecule type" value="Genomic_DNA"/>
</dbReference>
<keyword evidence="4 10" id="KW-0808">Transferase</keyword>
<evidence type="ECO:0000256" key="6">
    <source>
        <dbReference type="ARBA" id="ARBA00022989"/>
    </source>
</evidence>
<feature type="transmembrane region" description="Helical" evidence="8">
    <location>
        <begin position="309"/>
        <end position="327"/>
    </location>
</feature>
<feature type="transmembrane region" description="Helical" evidence="8">
    <location>
        <begin position="333"/>
        <end position="351"/>
    </location>
</feature>
<evidence type="ECO:0000256" key="7">
    <source>
        <dbReference type="ARBA" id="ARBA00023136"/>
    </source>
</evidence>
<evidence type="ECO:0000256" key="5">
    <source>
        <dbReference type="ARBA" id="ARBA00022692"/>
    </source>
</evidence>
<feature type="domain" description="Glycosyltransferase RgtA/B/C/D-like" evidence="9">
    <location>
        <begin position="74"/>
        <end position="233"/>
    </location>
</feature>
<accession>A0A7Y0SB14</accession>
<comment type="subcellular location">
    <subcellularLocation>
        <location evidence="1">Cell membrane</location>
        <topology evidence="1">Multi-pass membrane protein</topology>
    </subcellularLocation>
</comment>
<feature type="transmembrane region" description="Helical" evidence="8">
    <location>
        <begin position="217"/>
        <end position="238"/>
    </location>
</feature>
<keyword evidence="2" id="KW-1003">Cell membrane</keyword>
<dbReference type="PANTHER" id="PTHR33908:SF3">
    <property type="entry name" value="UNDECAPRENYL PHOSPHATE-ALPHA-4-AMINO-4-DEOXY-L-ARABINOSE ARABINOSYL TRANSFERASE"/>
    <property type="match status" value="1"/>
</dbReference>
<dbReference type="AlphaFoldDB" id="A0A7Y0SB14"/>
<feature type="transmembrane region" description="Helical" evidence="8">
    <location>
        <begin position="21"/>
        <end position="38"/>
    </location>
</feature>
<evidence type="ECO:0000259" key="9">
    <source>
        <dbReference type="Pfam" id="PF13231"/>
    </source>
</evidence>
<evidence type="ECO:0000313" key="11">
    <source>
        <dbReference type="Proteomes" id="UP000555836"/>
    </source>
</evidence>
<dbReference type="GO" id="GO:0016763">
    <property type="term" value="F:pentosyltransferase activity"/>
    <property type="evidence" value="ECO:0007669"/>
    <property type="project" value="TreeGrafter"/>
</dbReference>
<feature type="transmembrane region" description="Helical" evidence="8">
    <location>
        <begin position="363"/>
        <end position="384"/>
    </location>
</feature>
<keyword evidence="5 8" id="KW-0812">Transmembrane</keyword>
<feature type="transmembrane region" description="Helical" evidence="8">
    <location>
        <begin position="172"/>
        <end position="205"/>
    </location>
</feature>
<feature type="transmembrane region" description="Helical" evidence="8">
    <location>
        <begin position="277"/>
        <end position="297"/>
    </location>
</feature>
<evidence type="ECO:0000256" key="1">
    <source>
        <dbReference type="ARBA" id="ARBA00004651"/>
    </source>
</evidence>